<name>A0A3L8DTW8_OOCBI</name>
<reference evidence="10 11" key="1">
    <citation type="journal article" date="2018" name="Genome Res.">
        <title>The genomic architecture and molecular evolution of ant odorant receptors.</title>
        <authorList>
            <person name="McKenzie S.K."/>
            <person name="Kronauer D.J.C."/>
        </authorList>
    </citation>
    <scope>NUCLEOTIDE SEQUENCE [LARGE SCALE GENOMIC DNA]</scope>
    <source>
        <strain evidence="10">Clonal line C1</strain>
    </source>
</reference>
<evidence type="ECO:0000256" key="3">
    <source>
        <dbReference type="ARBA" id="ARBA00022763"/>
    </source>
</evidence>
<keyword evidence="4 7" id="KW-0233">DNA recombination</keyword>
<dbReference type="EMBL" id="QOIP01000004">
    <property type="protein sequence ID" value="RLU23900.1"/>
    <property type="molecule type" value="Genomic_DNA"/>
</dbReference>
<dbReference type="OrthoDB" id="361242at2759"/>
<proteinExistence type="inferred from homology"/>
<dbReference type="GO" id="GO:0005634">
    <property type="term" value="C:nucleus"/>
    <property type="evidence" value="ECO:0007669"/>
    <property type="project" value="UniProtKB-SubCell"/>
</dbReference>
<evidence type="ECO:0000256" key="2">
    <source>
        <dbReference type="ARBA" id="ARBA00008997"/>
    </source>
</evidence>
<comment type="function">
    <text evidence="7">Component of the SMC5-SMC6 complex, that promotes sister chromatid alignment after DNA damage and facilitates double-stranded DNA breaks (DSBs) repair via homologous recombination between sister chromatids.</text>
</comment>
<feature type="domain" description="Non-structural maintenance of chromosome element 4 C-terminal" evidence="9">
    <location>
        <begin position="260"/>
        <end position="387"/>
    </location>
</feature>
<dbReference type="InterPro" id="IPR027786">
    <property type="entry name" value="Nse4/EID"/>
</dbReference>
<dbReference type="PANTHER" id="PTHR16140">
    <property type="entry name" value="NON-STRUCTURAL MAINTENANCE OF CHROMOSOMES ELEMENT 4"/>
    <property type="match status" value="1"/>
</dbReference>
<keyword evidence="3 7" id="KW-0227">DNA damage</keyword>
<evidence type="ECO:0000259" key="9">
    <source>
        <dbReference type="Pfam" id="PF08743"/>
    </source>
</evidence>
<keyword evidence="5 7" id="KW-0234">DNA repair</keyword>
<comment type="similarity">
    <text evidence="2 7">Belongs to the NSE4 family.</text>
</comment>
<evidence type="ECO:0000256" key="7">
    <source>
        <dbReference type="RuleBase" id="RU365071"/>
    </source>
</evidence>
<dbReference type="InterPro" id="IPR014854">
    <property type="entry name" value="Nse4_C"/>
</dbReference>
<evidence type="ECO:0000256" key="8">
    <source>
        <dbReference type="SAM" id="MobiDB-lite"/>
    </source>
</evidence>
<dbReference type="AlphaFoldDB" id="A0A3L8DTW8"/>
<evidence type="ECO:0000313" key="11">
    <source>
        <dbReference type="Proteomes" id="UP000279307"/>
    </source>
</evidence>
<comment type="caution">
    <text evidence="10">The sequence shown here is derived from an EMBL/GenBank/DDBJ whole genome shotgun (WGS) entry which is preliminary data.</text>
</comment>
<sequence>MSNDSNNRSSLDSFSSSRSPMERKNCLKRVLRQTLSLQLENDCTINKLDEAVNEADNVTNETSLQEKISNQQEVLIDSQMMTTSAKVLKTCTGTLTKKMRDYNYADFTQRLVRHLGEGSEESSQPNPNWSLLETRVMKMFRKIANYDTILGLFVLRTDQNYSFLTMFSQKCVSSEPHFKSVFKISLWLYEFIFISGTLEPLEKKVIVRKKPEPRLAKQAPMVVPDKVVPQAKAKDEDSVERTVRKIRKLIASRCKETRQPLDFFRLILHPQDFGRTVRNLLYISFLVKDGVVKLKKGVYTTKLLRQFFSSENLFSHIPFLLLATLMMITFISDNNGDLVVQPCRRENSQRSSPDEERDRTSIQNVISLNIKQWTILKEAYRLEEPMIDFDEEK</sequence>
<comment type="subcellular location">
    <subcellularLocation>
        <location evidence="1 7">Nucleus</location>
    </subcellularLocation>
</comment>
<dbReference type="GO" id="GO:0006281">
    <property type="term" value="P:DNA repair"/>
    <property type="evidence" value="ECO:0007669"/>
    <property type="project" value="UniProtKB-UniRule"/>
</dbReference>
<evidence type="ECO:0000256" key="1">
    <source>
        <dbReference type="ARBA" id="ARBA00004123"/>
    </source>
</evidence>
<dbReference type="PANTHER" id="PTHR16140:SF0">
    <property type="entry name" value="NON-STRUCTURAL MAINTENANCE OF CHROMOSOMES ELEMENT 4"/>
    <property type="match status" value="1"/>
</dbReference>
<dbReference type="Pfam" id="PF08743">
    <property type="entry name" value="Nse4_C"/>
    <property type="match status" value="1"/>
</dbReference>
<protein>
    <recommendedName>
        <fullName evidence="7">Non-structural maintenance of chromosomes element 4</fullName>
    </recommendedName>
</protein>
<gene>
    <name evidence="10" type="ORF">DMN91_004108</name>
</gene>
<feature type="region of interest" description="Disordered" evidence="8">
    <location>
        <begin position="1"/>
        <end position="23"/>
    </location>
</feature>
<feature type="compositionally biased region" description="Low complexity" evidence="8">
    <location>
        <begin position="1"/>
        <end position="19"/>
    </location>
</feature>
<evidence type="ECO:0000313" key="10">
    <source>
        <dbReference type="EMBL" id="RLU23900.1"/>
    </source>
</evidence>
<dbReference type="GO" id="GO:0006310">
    <property type="term" value="P:DNA recombination"/>
    <property type="evidence" value="ECO:0007669"/>
    <property type="project" value="UniProtKB-UniRule"/>
</dbReference>
<dbReference type="Proteomes" id="UP000279307">
    <property type="component" value="Chromosome 4"/>
</dbReference>
<evidence type="ECO:0000256" key="4">
    <source>
        <dbReference type="ARBA" id="ARBA00023172"/>
    </source>
</evidence>
<dbReference type="GO" id="GO:0030915">
    <property type="term" value="C:Smc5-Smc6 complex"/>
    <property type="evidence" value="ECO:0007669"/>
    <property type="project" value="UniProtKB-UniRule"/>
</dbReference>
<organism evidence="10 11">
    <name type="scientific">Ooceraea biroi</name>
    <name type="common">Clonal raider ant</name>
    <name type="synonym">Cerapachys biroi</name>
    <dbReference type="NCBI Taxonomy" id="2015173"/>
    <lineage>
        <taxon>Eukaryota</taxon>
        <taxon>Metazoa</taxon>
        <taxon>Ecdysozoa</taxon>
        <taxon>Arthropoda</taxon>
        <taxon>Hexapoda</taxon>
        <taxon>Insecta</taxon>
        <taxon>Pterygota</taxon>
        <taxon>Neoptera</taxon>
        <taxon>Endopterygota</taxon>
        <taxon>Hymenoptera</taxon>
        <taxon>Apocrita</taxon>
        <taxon>Aculeata</taxon>
        <taxon>Formicoidea</taxon>
        <taxon>Formicidae</taxon>
        <taxon>Dorylinae</taxon>
        <taxon>Ooceraea</taxon>
    </lineage>
</organism>
<evidence type="ECO:0000256" key="5">
    <source>
        <dbReference type="ARBA" id="ARBA00023204"/>
    </source>
</evidence>
<comment type="subunit">
    <text evidence="7">Component of the SMC5-SMC6 complex.</text>
</comment>
<keyword evidence="6 7" id="KW-0539">Nucleus</keyword>
<evidence type="ECO:0000256" key="6">
    <source>
        <dbReference type="ARBA" id="ARBA00023242"/>
    </source>
</evidence>
<accession>A0A3L8DTW8</accession>